<dbReference type="PRINTS" id="PR00056">
    <property type="entry name" value="HSFDOMAIN"/>
</dbReference>
<evidence type="ECO:0000256" key="4">
    <source>
        <dbReference type="ARBA" id="ARBA00023016"/>
    </source>
</evidence>
<dbReference type="Pfam" id="PF00447">
    <property type="entry name" value="HSF_DNA-bind"/>
    <property type="match status" value="1"/>
</dbReference>
<evidence type="ECO:0000256" key="7">
    <source>
        <dbReference type="ARBA" id="ARBA00023163"/>
    </source>
</evidence>
<sequence length="257" mass="29316">MGGLAWPCRFSFESGNSFHVFDQGQFAKEVLPKYFKHNNMASFVRQLNMYGFRKVVHIEQGGLVKPEKDDTEFQHPYFIRGQEHLLENIKRKVTSVSSIKNEDIKVRQDNVTKLLTDIQVMKGKQESMDSKLIAMKQYHSFEEDVFRDLPRHGGEADSGRDFAPPVPVLGSVHSRGVGREAASEDRGKEVVEYLSLLLVHRYQFASRVHRGDCELHQCMITAAQAASNLDVTDYLTCVGDQQVRYRIPSGRAVYYLA</sequence>
<keyword evidence="6" id="KW-0010">Activator</keyword>
<dbReference type="InterPro" id="IPR036388">
    <property type="entry name" value="WH-like_DNA-bd_sf"/>
</dbReference>
<keyword evidence="4" id="KW-0346">Stress response</keyword>
<dbReference type="GO" id="GO:0001046">
    <property type="term" value="F:core promoter sequence-specific DNA binding"/>
    <property type="evidence" value="ECO:0007669"/>
    <property type="project" value="UniProtKB-ARBA"/>
</dbReference>
<evidence type="ECO:0000256" key="5">
    <source>
        <dbReference type="ARBA" id="ARBA00023125"/>
    </source>
</evidence>
<dbReference type="GO" id="GO:0005737">
    <property type="term" value="C:cytoplasm"/>
    <property type="evidence" value="ECO:0007669"/>
    <property type="project" value="UniProtKB-ARBA"/>
</dbReference>
<evidence type="ECO:0000256" key="2">
    <source>
        <dbReference type="ARBA" id="ARBA00006403"/>
    </source>
</evidence>
<gene>
    <name evidence="11" type="ORF">QYF61_000430</name>
</gene>
<evidence type="ECO:0000256" key="9">
    <source>
        <dbReference type="RuleBase" id="RU004020"/>
    </source>
</evidence>
<comment type="caution">
    <text evidence="11">The sequence shown here is derived from an EMBL/GenBank/DDBJ whole genome shotgun (WGS) entry which is preliminary data.</text>
</comment>
<proteinExistence type="inferred from homology"/>
<dbReference type="Proteomes" id="UP001333110">
    <property type="component" value="Unassembled WGS sequence"/>
</dbReference>
<dbReference type="InterPro" id="IPR000232">
    <property type="entry name" value="HSF_DNA-bd"/>
</dbReference>
<name>A0AAN7MHI5_MYCAM</name>
<evidence type="ECO:0000256" key="8">
    <source>
        <dbReference type="ARBA" id="ARBA00023242"/>
    </source>
</evidence>
<evidence type="ECO:0000313" key="12">
    <source>
        <dbReference type="Proteomes" id="UP001333110"/>
    </source>
</evidence>
<evidence type="ECO:0000256" key="3">
    <source>
        <dbReference type="ARBA" id="ARBA00023015"/>
    </source>
</evidence>
<dbReference type="SUPFAM" id="SSF46785">
    <property type="entry name" value="Winged helix' DNA-binding domain"/>
    <property type="match status" value="1"/>
</dbReference>
<keyword evidence="7" id="KW-0804">Transcription</keyword>
<accession>A0AAN7MHI5</accession>
<dbReference type="FunFam" id="1.10.10.10:FF:000027">
    <property type="entry name" value="Heat shock transcription factor 1"/>
    <property type="match status" value="1"/>
</dbReference>
<dbReference type="GO" id="GO:0042803">
    <property type="term" value="F:protein homodimerization activity"/>
    <property type="evidence" value="ECO:0007669"/>
    <property type="project" value="UniProtKB-ARBA"/>
</dbReference>
<evidence type="ECO:0000256" key="6">
    <source>
        <dbReference type="ARBA" id="ARBA00023159"/>
    </source>
</evidence>
<dbReference type="PANTHER" id="PTHR10015">
    <property type="entry name" value="HEAT SHOCK TRANSCRIPTION FACTOR"/>
    <property type="match status" value="1"/>
</dbReference>
<comment type="similarity">
    <text evidence="2 9">Belongs to the HSF family.</text>
</comment>
<comment type="subcellular location">
    <subcellularLocation>
        <location evidence="1">Nucleus</location>
    </subcellularLocation>
</comment>
<keyword evidence="3" id="KW-0805">Transcription regulation</keyword>
<reference evidence="11 12" key="1">
    <citation type="journal article" date="2023" name="J. Hered.">
        <title>Chromosome-level genome of the wood stork (Mycteria americana) provides insight into avian chromosome evolution.</title>
        <authorList>
            <person name="Flamio R. Jr."/>
            <person name="Ramstad K.M."/>
        </authorList>
    </citation>
    <scope>NUCLEOTIDE SEQUENCE [LARGE SCALE GENOMIC DNA]</scope>
    <source>
        <strain evidence="11">JAX WOST 10</strain>
    </source>
</reference>
<dbReference type="PANTHER" id="PTHR10015:SF274">
    <property type="entry name" value="HEAT SHOCK FACTOR PROTEIN 1"/>
    <property type="match status" value="1"/>
</dbReference>
<dbReference type="SMART" id="SM00415">
    <property type="entry name" value="HSF"/>
    <property type="match status" value="1"/>
</dbReference>
<evidence type="ECO:0000313" key="11">
    <source>
        <dbReference type="EMBL" id="KAK4805824.1"/>
    </source>
</evidence>
<evidence type="ECO:0000259" key="10">
    <source>
        <dbReference type="PROSITE" id="PS00434"/>
    </source>
</evidence>
<dbReference type="EMBL" id="JAUNZN010000053">
    <property type="protein sequence ID" value="KAK4805824.1"/>
    <property type="molecule type" value="Genomic_DNA"/>
</dbReference>
<dbReference type="PROSITE" id="PS00434">
    <property type="entry name" value="HSF_DOMAIN"/>
    <property type="match status" value="1"/>
</dbReference>
<dbReference type="GO" id="GO:0003700">
    <property type="term" value="F:DNA-binding transcription factor activity"/>
    <property type="evidence" value="ECO:0007669"/>
    <property type="project" value="InterPro"/>
</dbReference>
<dbReference type="AlphaFoldDB" id="A0AAN7MHI5"/>
<dbReference type="Gene3D" id="1.10.10.10">
    <property type="entry name" value="Winged helix-like DNA-binding domain superfamily/Winged helix DNA-binding domain"/>
    <property type="match status" value="1"/>
</dbReference>
<evidence type="ECO:0000256" key="1">
    <source>
        <dbReference type="ARBA" id="ARBA00004123"/>
    </source>
</evidence>
<protein>
    <recommendedName>
        <fullName evidence="10">HSF-type DNA-binding domain-containing protein</fullName>
    </recommendedName>
</protein>
<dbReference type="GO" id="GO:0000785">
    <property type="term" value="C:chromatin"/>
    <property type="evidence" value="ECO:0007669"/>
    <property type="project" value="UniProtKB-ARBA"/>
</dbReference>
<keyword evidence="5" id="KW-0238">DNA-binding</keyword>
<dbReference type="InterPro" id="IPR036390">
    <property type="entry name" value="WH_DNA-bd_sf"/>
</dbReference>
<organism evidence="11 12">
    <name type="scientific">Mycteria americana</name>
    <name type="common">Wood stork</name>
    <dbReference type="NCBI Taxonomy" id="33587"/>
    <lineage>
        <taxon>Eukaryota</taxon>
        <taxon>Metazoa</taxon>
        <taxon>Chordata</taxon>
        <taxon>Craniata</taxon>
        <taxon>Vertebrata</taxon>
        <taxon>Euteleostomi</taxon>
        <taxon>Archelosauria</taxon>
        <taxon>Archosauria</taxon>
        <taxon>Dinosauria</taxon>
        <taxon>Saurischia</taxon>
        <taxon>Theropoda</taxon>
        <taxon>Coelurosauria</taxon>
        <taxon>Aves</taxon>
        <taxon>Neognathae</taxon>
        <taxon>Neoaves</taxon>
        <taxon>Aequornithes</taxon>
        <taxon>Ciconiiformes</taxon>
        <taxon>Ciconiidae</taxon>
        <taxon>Mycteria</taxon>
    </lineage>
</organism>
<keyword evidence="8" id="KW-0539">Nucleus</keyword>
<feature type="domain" description="HSF-type DNA-binding" evidence="10">
    <location>
        <begin position="31"/>
        <end position="55"/>
    </location>
</feature>
<dbReference type="GO" id="GO:0005634">
    <property type="term" value="C:nucleus"/>
    <property type="evidence" value="ECO:0007669"/>
    <property type="project" value="UniProtKB-SubCell"/>
</dbReference>
<keyword evidence="12" id="KW-1185">Reference proteome</keyword>